<proteinExistence type="predicted"/>
<dbReference type="SMART" id="SM00422">
    <property type="entry name" value="HTH_MERR"/>
    <property type="match status" value="1"/>
</dbReference>
<dbReference type="Gene3D" id="1.10.1660.10">
    <property type="match status" value="1"/>
</dbReference>
<dbReference type="CDD" id="cd00592">
    <property type="entry name" value="HTH_MerR-like"/>
    <property type="match status" value="1"/>
</dbReference>
<evidence type="ECO:0000313" key="4">
    <source>
        <dbReference type="Proteomes" id="UP001339911"/>
    </source>
</evidence>
<keyword evidence="1" id="KW-0238">DNA-binding</keyword>
<dbReference type="InterPro" id="IPR000551">
    <property type="entry name" value="MerR-type_HTH_dom"/>
</dbReference>
<dbReference type="Proteomes" id="UP001339911">
    <property type="component" value="Unassembled WGS sequence"/>
</dbReference>
<dbReference type="PROSITE" id="PS50937">
    <property type="entry name" value="HTH_MERR_2"/>
    <property type="match status" value="1"/>
</dbReference>
<dbReference type="PANTHER" id="PTHR30204">
    <property type="entry name" value="REDOX-CYCLING DRUG-SENSING TRANSCRIPTIONAL ACTIVATOR SOXR"/>
    <property type="match status" value="1"/>
</dbReference>
<keyword evidence="4" id="KW-1185">Reference proteome</keyword>
<dbReference type="SUPFAM" id="SSF46955">
    <property type="entry name" value="Putative DNA-binding domain"/>
    <property type="match status" value="1"/>
</dbReference>
<evidence type="ECO:0000256" key="1">
    <source>
        <dbReference type="ARBA" id="ARBA00023125"/>
    </source>
</evidence>
<reference evidence="3 4" key="1">
    <citation type="submission" date="2024-01" db="EMBL/GenBank/DDBJ databases">
        <title>Genome insights into Plantactinospora veratri sp. nov.</title>
        <authorList>
            <person name="Wang L."/>
        </authorList>
    </citation>
    <scope>NUCLEOTIDE SEQUENCE [LARGE SCALE GENOMIC DNA]</scope>
    <source>
        <strain evidence="3 4">NEAU-FHS4</strain>
    </source>
</reference>
<organism evidence="3 4">
    <name type="scientific">Plantactinospora veratri</name>
    <dbReference type="NCBI Taxonomy" id="1436122"/>
    <lineage>
        <taxon>Bacteria</taxon>
        <taxon>Bacillati</taxon>
        <taxon>Actinomycetota</taxon>
        <taxon>Actinomycetes</taxon>
        <taxon>Micromonosporales</taxon>
        <taxon>Micromonosporaceae</taxon>
        <taxon>Plantactinospora</taxon>
    </lineage>
</organism>
<accession>A0ABU7SMU3</accession>
<dbReference type="InterPro" id="IPR047057">
    <property type="entry name" value="MerR_fam"/>
</dbReference>
<name>A0ABU7SMU3_9ACTN</name>
<dbReference type="Pfam" id="PF00376">
    <property type="entry name" value="MerR"/>
    <property type="match status" value="1"/>
</dbReference>
<dbReference type="PANTHER" id="PTHR30204:SF93">
    <property type="entry name" value="HTH MERR-TYPE DOMAIN-CONTAINING PROTEIN"/>
    <property type="match status" value="1"/>
</dbReference>
<comment type="caution">
    <text evidence="3">The sequence shown here is derived from an EMBL/GenBank/DDBJ whole genome shotgun (WGS) entry which is preliminary data.</text>
</comment>
<sequence length="272" mass="30167">MLTIGQLAAYAGVTVRTVRHYHQIGLLPEPERDASGYRRYGATAVVSLIKIRTLANAGVPLAQIDQLLDADASTFAEAVQEIDGQLRDEIERLETSRKQIAQLVAGDDLVLPPEVTAYLDRLREMGVSERIVQGERDGWILLRARWPDRIREFMPGKFAQLDDPRQVQLYRVLSEIVDGDPSEAGDESRLEEVADIMAGLFEQAYASGEADLGVVLGDTLPFDLLHALAVEADPRARRLLGLMRERGWTGWTRLERLAEPPARTAPDATGTE</sequence>
<evidence type="ECO:0000259" key="2">
    <source>
        <dbReference type="PROSITE" id="PS50937"/>
    </source>
</evidence>
<dbReference type="RefSeq" id="WP_331211273.1">
    <property type="nucleotide sequence ID" value="NZ_JAZGQL010000033.1"/>
</dbReference>
<evidence type="ECO:0000313" key="3">
    <source>
        <dbReference type="EMBL" id="MEE6311272.1"/>
    </source>
</evidence>
<feature type="domain" description="HTH merR-type" evidence="2">
    <location>
        <begin position="1"/>
        <end position="70"/>
    </location>
</feature>
<dbReference type="EMBL" id="JAZGQL010000033">
    <property type="protein sequence ID" value="MEE6311272.1"/>
    <property type="molecule type" value="Genomic_DNA"/>
</dbReference>
<dbReference type="PRINTS" id="PR00040">
    <property type="entry name" value="HTHMERR"/>
</dbReference>
<protein>
    <submittedName>
        <fullName evidence="3">MerR family transcriptional regulator</fullName>
    </submittedName>
</protein>
<gene>
    <name evidence="3" type="ORF">V1634_31030</name>
</gene>
<dbReference type="InterPro" id="IPR009061">
    <property type="entry name" value="DNA-bd_dom_put_sf"/>
</dbReference>